<comment type="caution">
    <text evidence="17">The sequence shown here is derived from an EMBL/GenBank/DDBJ whole genome shotgun (WGS) entry which is preliminary data.</text>
</comment>
<dbReference type="SMART" id="SM00091">
    <property type="entry name" value="PAS"/>
    <property type="match status" value="2"/>
</dbReference>
<keyword evidence="7" id="KW-0547">Nucleotide-binding</keyword>
<name>A0ABT4AP64_9BACT</name>
<evidence type="ECO:0000259" key="15">
    <source>
        <dbReference type="PROSITE" id="PS50112"/>
    </source>
</evidence>
<dbReference type="SUPFAM" id="SSF47384">
    <property type="entry name" value="Homodimeric domain of signal transducing histidine kinase"/>
    <property type="match status" value="1"/>
</dbReference>
<evidence type="ECO:0000256" key="7">
    <source>
        <dbReference type="ARBA" id="ARBA00022741"/>
    </source>
</evidence>
<dbReference type="PANTHER" id="PTHR42878">
    <property type="entry name" value="TWO-COMPONENT HISTIDINE KINASE"/>
    <property type="match status" value="1"/>
</dbReference>
<comment type="catalytic activity">
    <reaction evidence="1">
        <text>ATP + protein L-histidine = ADP + protein N-phospho-L-histidine.</text>
        <dbReference type="EC" id="2.7.13.3"/>
    </reaction>
</comment>
<evidence type="ECO:0000313" key="18">
    <source>
        <dbReference type="Proteomes" id="UP001207654"/>
    </source>
</evidence>
<dbReference type="InterPro" id="IPR036890">
    <property type="entry name" value="HATPase_C_sf"/>
</dbReference>
<dbReference type="InterPro" id="IPR003661">
    <property type="entry name" value="HisK_dim/P_dom"/>
</dbReference>
<evidence type="ECO:0000256" key="2">
    <source>
        <dbReference type="ARBA" id="ARBA00004141"/>
    </source>
</evidence>
<dbReference type="SMART" id="SM00388">
    <property type="entry name" value="HisKA"/>
    <property type="match status" value="1"/>
</dbReference>
<dbReference type="InterPro" id="IPR004358">
    <property type="entry name" value="Sig_transdc_His_kin-like_C"/>
</dbReference>
<evidence type="ECO:0000256" key="9">
    <source>
        <dbReference type="ARBA" id="ARBA00022840"/>
    </source>
</evidence>
<gene>
    <name evidence="17" type="ORF">OV287_51655</name>
</gene>
<dbReference type="PROSITE" id="PS50113">
    <property type="entry name" value="PAC"/>
    <property type="match status" value="1"/>
</dbReference>
<evidence type="ECO:0000256" key="6">
    <source>
        <dbReference type="ARBA" id="ARBA00022692"/>
    </source>
</evidence>
<dbReference type="CDD" id="cd00075">
    <property type="entry name" value="HATPase"/>
    <property type="match status" value="1"/>
</dbReference>
<dbReference type="InterPro" id="IPR000014">
    <property type="entry name" value="PAS"/>
</dbReference>
<dbReference type="InterPro" id="IPR005467">
    <property type="entry name" value="His_kinase_dom"/>
</dbReference>
<dbReference type="InterPro" id="IPR001610">
    <property type="entry name" value="PAC"/>
</dbReference>
<dbReference type="EMBL" id="JAPNKA010000001">
    <property type="protein sequence ID" value="MCY1082939.1"/>
    <property type="molecule type" value="Genomic_DNA"/>
</dbReference>
<dbReference type="Pfam" id="PF08448">
    <property type="entry name" value="PAS_4"/>
    <property type="match status" value="1"/>
</dbReference>
<dbReference type="NCBIfam" id="TIGR00229">
    <property type="entry name" value="sensory_box"/>
    <property type="match status" value="1"/>
</dbReference>
<dbReference type="SUPFAM" id="SSF55785">
    <property type="entry name" value="PYP-like sensor domain (PAS domain)"/>
    <property type="match status" value="2"/>
</dbReference>
<dbReference type="Pfam" id="PF00512">
    <property type="entry name" value="HisKA"/>
    <property type="match status" value="1"/>
</dbReference>
<dbReference type="InterPro" id="IPR000700">
    <property type="entry name" value="PAS-assoc_C"/>
</dbReference>
<evidence type="ECO:0000259" key="14">
    <source>
        <dbReference type="PROSITE" id="PS50109"/>
    </source>
</evidence>
<keyword evidence="11" id="KW-0902">Two-component regulatory system</keyword>
<dbReference type="CDD" id="cd00082">
    <property type="entry name" value="HisKA"/>
    <property type="match status" value="1"/>
</dbReference>
<evidence type="ECO:0000256" key="5">
    <source>
        <dbReference type="ARBA" id="ARBA00022679"/>
    </source>
</evidence>
<dbReference type="SUPFAM" id="SSF55874">
    <property type="entry name" value="ATPase domain of HSP90 chaperone/DNA topoisomerase II/histidine kinase"/>
    <property type="match status" value="1"/>
</dbReference>
<dbReference type="Pfam" id="PF00989">
    <property type="entry name" value="PAS"/>
    <property type="match status" value="1"/>
</dbReference>
<comment type="subcellular location">
    <subcellularLocation>
        <location evidence="2">Membrane</location>
        <topology evidence="2">Multi-pass membrane protein</topology>
    </subcellularLocation>
</comment>
<dbReference type="SMART" id="SM00387">
    <property type="entry name" value="HATPase_c"/>
    <property type="match status" value="1"/>
</dbReference>
<evidence type="ECO:0000256" key="12">
    <source>
        <dbReference type="ARBA" id="ARBA00023136"/>
    </source>
</evidence>
<dbReference type="EC" id="2.7.13.3" evidence="3"/>
<evidence type="ECO:0000313" key="17">
    <source>
        <dbReference type="EMBL" id="MCY1082939.1"/>
    </source>
</evidence>
<dbReference type="PROSITE" id="PS50112">
    <property type="entry name" value="PAS"/>
    <property type="match status" value="2"/>
</dbReference>
<keyword evidence="6 13" id="KW-0812">Transmembrane</keyword>
<dbReference type="Pfam" id="PF02518">
    <property type="entry name" value="HATPase_c"/>
    <property type="match status" value="1"/>
</dbReference>
<proteinExistence type="predicted"/>
<dbReference type="CDD" id="cd00130">
    <property type="entry name" value="PAS"/>
    <property type="match status" value="2"/>
</dbReference>
<dbReference type="InterPro" id="IPR036097">
    <property type="entry name" value="HisK_dim/P_sf"/>
</dbReference>
<feature type="domain" description="PAS" evidence="15">
    <location>
        <begin position="472"/>
        <end position="508"/>
    </location>
</feature>
<dbReference type="InterPro" id="IPR035965">
    <property type="entry name" value="PAS-like_dom_sf"/>
</dbReference>
<feature type="transmembrane region" description="Helical" evidence="13">
    <location>
        <begin position="6"/>
        <end position="27"/>
    </location>
</feature>
<evidence type="ECO:0000256" key="4">
    <source>
        <dbReference type="ARBA" id="ARBA00022553"/>
    </source>
</evidence>
<dbReference type="PANTHER" id="PTHR42878:SF7">
    <property type="entry name" value="SENSOR HISTIDINE KINASE GLRK"/>
    <property type="match status" value="1"/>
</dbReference>
<dbReference type="InterPro" id="IPR013767">
    <property type="entry name" value="PAS_fold"/>
</dbReference>
<dbReference type="PRINTS" id="PR00344">
    <property type="entry name" value="BCTRLSENSOR"/>
</dbReference>
<dbReference type="Gene3D" id="3.30.565.10">
    <property type="entry name" value="Histidine kinase-like ATPase, C-terminal domain"/>
    <property type="match status" value="1"/>
</dbReference>
<feature type="domain" description="PAS" evidence="15">
    <location>
        <begin position="344"/>
        <end position="399"/>
    </location>
</feature>
<evidence type="ECO:0000256" key="11">
    <source>
        <dbReference type="ARBA" id="ARBA00023012"/>
    </source>
</evidence>
<keyword evidence="5" id="KW-0808">Transferase</keyword>
<dbReference type="PROSITE" id="PS50109">
    <property type="entry name" value="HIS_KIN"/>
    <property type="match status" value="1"/>
</dbReference>
<keyword evidence="12 13" id="KW-0472">Membrane</keyword>
<dbReference type="InterPro" id="IPR013656">
    <property type="entry name" value="PAS_4"/>
</dbReference>
<dbReference type="SMART" id="SM00086">
    <property type="entry name" value="PAC"/>
    <property type="match status" value="2"/>
</dbReference>
<keyword evidence="18" id="KW-1185">Reference proteome</keyword>
<feature type="domain" description="Histidine kinase" evidence="14">
    <location>
        <begin position="609"/>
        <end position="823"/>
    </location>
</feature>
<keyword evidence="10 13" id="KW-1133">Transmembrane helix</keyword>
<evidence type="ECO:0000256" key="1">
    <source>
        <dbReference type="ARBA" id="ARBA00000085"/>
    </source>
</evidence>
<sequence length="832" mass="92944">MKLPFKSLVSILLLLGVVFTGGLVAFYSMTRQRLEAEALLRQMLRAKEVAYLLKPGIVYTGHVAESTAAVVAPVRDSAELERFLQALLSSAPSEAIHGLGVWFEPSAHPGERPALALYAQRVEPGQASVVVTDARESQPGEIREQRWYQQAMEGQGAPVFPEPHHVRDSIYRVHARALREASGTLVGVIAVDIFIPELHGILQQANAPGGEELLYVTTPRGRIFAYPGKVPLLEWARSQGLTVASLGELTLGDALQYEARQMPGPRRTTKVEVGESGWTVHVSSAESSLFSSIRRFRLAILLLGVAVWTVLLAVPFLVHRTLRVRQLSFALEERRRLHGVLERSERRLREVLETSLDAVVAVDCYQRITEWNVQAERLLGWTKEEAVGRPAFEVLLGPELQQLLARWEVVAPRQRSCATVQRRDGELLPVELSTTIVQSGGMLVRYLFLADITERQRSEEERTRLLSQLQQRSAELQATIDNMVDSVVVSDTSGRITFVNKAGRQFFGEVGSAGLQLSNSYLELFGVRLGADRVPRVEEMPLQRALRGNVVVDADLSFPSPERRRTLHLRANAAPIRDEHGRITGAVSVARDVTDMIELDHLKDEFVRVAAHELKTPVAIMKSYAQLALKSEPKPTTYRKMLDAINRGADRIDRIVRELLDVSQLHLGRLELTEEPLDLRELAEETVANMAAQSTQHHLWVKPGEPIIIRGDRTRLRQVLVVLLDNAVRYSPSGGRVEVRLERHAHEVEVGVSDEGIGIPVERQARLFERFYRAHSGTSHDRGGMGVGLYISREIIFHHGGSMRVSSEEGKGSTFCFSVPYAPQREREDLHS</sequence>
<dbReference type="InterPro" id="IPR050351">
    <property type="entry name" value="BphY/WalK/GraS-like"/>
</dbReference>
<reference evidence="17 18" key="1">
    <citation type="submission" date="2022-11" db="EMBL/GenBank/DDBJ databases">
        <title>Minimal conservation of predation-associated metabolite biosynthetic gene clusters underscores biosynthetic potential of Myxococcota including descriptions for ten novel species: Archangium lansinium sp. nov., Myxococcus landrumus sp. nov., Nannocystis bai.</title>
        <authorList>
            <person name="Ahearne A."/>
            <person name="Stevens C."/>
            <person name="Phillips K."/>
        </authorList>
    </citation>
    <scope>NUCLEOTIDE SEQUENCE [LARGE SCALE GENOMIC DNA]</scope>
    <source>
        <strain evidence="17 18">MIWBW</strain>
    </source>
</reference>
<dbReference type="RefSeq" id="WP_267541491.1">
    <property type="nucleotide sequence ID" value="NZ_JAPNKA010000001.1"/>
</dbReference>
<organism evidence="17 18">
    <name type="scientific">Archangium lansingense</name>
    <dbReference type="NCBI Taxonomy" id="2995310"/>
    <lineage>
        <taxon>Bacteria</taxon>
        <taxon>Pseudomonadati</taxon>
        <taxon>Myxococcota</taxon>
        <taxon>Myxococcia</taxon>
        <taxon>Myxococcales</taxon>
        <taxon>Cystobacterineae</taxon>
        <taxon>Archangiaceae</taxon>
        <taxon>Archangium</taxon>
    </lineage>
</organism>
<evidence type="ECO:0000256" key="8">
    <source>
        <dbReference type="ARBA" id="ARBA00022777"/>
    </source>
</evidence>
<dbReference type="InterPro" id="IPR003594">
    <property type="entry name" value="HATPase_dom"/>
</dbReference>
<evidence type="ECO:0000256" key="10">
    <source>
        <dbReference type="ARBA" id="ARBA00022989"/>
    </source>
</evidence>
<evidence type="ECO:0000259" key="16">
    <source>
        <dbReference type="PROSITE" id="PS50113"/>
    </source>
</evidence>
<dbReference type="Gene3D" id="3.30.450.20">
    <property type="entry name" value="PAS domain"/>
    <property type="match status" value="3"/>
</dbReference>
<dbReference type="Proteomes" id="UP001207654">
    <property type="component" value="Unassembled WGS sequence"/>
</dbReference>
<keyword evidence="8" id="KW-0418">Kinase</keyword>
<dbReference type="Gene3D" id="1.10.287.130">
    <property type="match status" value="1"/>
</dbReference>
<protein>
    <recommendedName>
        <fullName evidence="3">histidine kinase</fullName>
        <ecNumber evidence="3">2.7.13.3</ecNumber>
    </recommendedName>
</protein>
<evidence type="ECO:0000256" key="13">
    <source>
        <dbReference type="SAM" id="Phobius"/>
    </source>
</evidence>
<feature type="transmembrane region" description="Helical" evidence="13">
    <location>
        <begin position="298"/>
        <end position="318"/>
    </location>
</feature>
<keyword evidence="9" id="KW-0067">ATP-binding</keyword>
<keyword evidence="4" id="KW-0597">Phosphoprotein</keyword>
<accession>A0ABT4AP64</accession>
<evidence type="ECO:0000256" key="3">
    <source>
        <dbReference type="ARBA" id="ARBA00012438"/>
    </source>
</evidence>
<feature type="domain" description="PAC" evidence="16">
    <location>
        <begin position="552"/>
        <end position="605"/>
    </location>
</feature>